<dbReference type="SUPFAM" id="SSF48452">
    <property type="entry name" value="TPR-like"/>
    <property type="match status" value="1"/>
</dbReference>
<comment type="caution">
    <text evidence="4">The sequence shown here is derived from an EMBL/GenBank/DDBJ whole genome shotgun (WGS) entry which is preliminary data.</text>
</comment>
<accession>A0A532UPP4</accession>
<dbReference type="EMBL" id="NJBN01000014">
    <property type="protein sequence ID" value="TKJ36904.1"/>
    <property type="molecule type" value="Genomic_DNA"/>
</dbReference>
<evidence type="ECO:0000256" key="3">
    <source>
        <dbReference type="PROSITE-ProRule" id="PRU00339"/>
    </source>
</evidence>
<proteinExistence type="predicted"/>
<reference evidence="4 5" key="1">
    <citation type="submission" date="2017-06" db="EMBL/GenBank/DDBJ databases">
        <title>Novel microbial phyla capable of carbon fixation and sulfur reduction in deep-sea sediments.</title>
        <authorList>
            <person name="Huang J."/>
            <person name="Baker B."/>
            <person name="Wang Y."/>
        </authorList>
    </citation>
    <scope>NUCLEOTIDE SEQUENCE [LARGE SCALE GENOMIC DNA]</scope>
    <source>
        <strain evidence="4">B3_LCP</strain>
    </source>
</reference>
<dbReference type="Proteomes" id="UP000319619">
    <property type="component" value="Unassembled WGS sequence"/>
</dbReference>
<dbReference type="PROSITE" id="PS50005">
    <property type="entry name" value="TPR"/>
    <property type="match status" value="1"/>
</dbReference>
<dbReference type="Pfam" id="PF13432">
    <property type="entry name" value="TPR_16"/>
    <property type="match status" value="1"/>
</dbReference>
<dbReference type="AlphaFoldDB" id="A0A532UPP4"/>
<dbReference type="Gene3D" id="1.25.40.10">
    <property type="entry name" value="Tetratricopeptide repeat domain"/>
    <property type="match status" value="1"/>
</dbReference>
<dbReference type="PANTHER" id="PTHR44943">
    <property type="entry name" value="CELLULOSE SYNTHASE OPERON PROTEIN C"/>
    <property type="match status" value="1"/>
</dbReference>
<feature type="repeat" description="TPR" evidence="3">
    <location>
        <begin position="562"/>
        <end position="595"/>
    </location>
</feature>
<dbReference type="PANTHER" id="PTHR44943:SF8">
    <property type="entry name" value="TPR REPEAT-CONTAINING PROTEIN MJ0263"/>
    <property type="match status" value="1"/>
</dbReference>
<keyword evidence="2 3" id="KW-0802">TPR repeat</keyword>
<dbReference type="InterPro" id="IPR051685">
    <property type="entry name" value="Ycf3/AcsC/BcsC/TPR_MFPF"/>
</dbReference>
<evidence type="ECO:0000256" key="2">
    <source>
        <dbReference type="ARBA" id="ARBA00022803"/>
    </source>
</evidence>
<evidence type="ECO:0000256" key="1">
    <source>
        <dbReference type="ARBA" id="ARBA00022737"/>
    </source>
</evidence>
<sequence length="916" mass="100650">MKSHTYTDLIKRTRLSYAMVTIFLILTTTVCAGKQVTFYVTDFGIGDWNANLNTGSDFSNKPGVYPNMPSEGQILVVMPPDEEFNMSDEELIQNIYETITEGVTEGQATGVEGFEVQLVQNINLAGYGNKKRQAMVARFGRCAYAAIGRVIKSLAGEGVDTALYAILGSNGTVVFSKCSDVWKFYKEHIVGVFMYDGRALKKDAIKAVQEVGADKVTIFNTAGDAPAGWFIKESIGNLEVVKKLKELFPNLTCIWLDPLERLDYFKSGHIAGMKGYYERFLAKEWTGSRFMTPREVRGCNLLPVFMKVNGITIWLGPGDLKESRAFGEYIILELKDTWYGVHKIGKQETILVFDGTQKPAEKVVTEVVRKAREINLVEGSVIVIGGDSNDPEVQEVKRELEEAGYIIEVVECGGLSKEEALTKVAERAYQVGAHLAALVGKGIETEKKKSGIVEDRGKVGDTLYKAVIPSPPPPQPIPTALDPDRIGNYILKEKWKKVAKTYDDIDPNSPYPVLRMIKGHACLALNRNNESLALFLSVYLERDLLEWEKWAEAYARKHPQEPITHYFKGDAKARLEKWDEAQEAFDQALALDDKHVLALNALGVVYAVQKELGLARYYLEKAIDVLPNFADPYSNLGFRFIQMKDGAEGALDAFNKALEYSGNFSLAVHGKGCIEILTDRAKAIEDLNLALEELPEASMLFGLNQLNIEAYMSGLELEEMAALLTADEDAGTYFGLDYTGATKAWDNYVLSPNQTNYNNFCNKSNTLSASDFNQLWDNNITPDLTKSSSLTGMTSNFNDVVNDWNRTGAGAWINGIGAGLAGLGAAATFGAGVASGGNPLAIGGTAAGTAAITGAVTNNMNSWKDYNLDFSNKIDQNLTSLPTYSPGGVAIDFSGSISDKGDWPFQPFYGLMYSSR</sequence>
<dbReference type="InterPro" id="IPR011990">
    <property type="entry name" value="TPR-like_helical_dom_sf"/>
</dbReference>
<dbReference type="InterPro" id="IPR019734">
    <property type="entry name" value="TPR_rpt"/>
</dbReference>
<name>A0A532UPP4_UNCL8</name>
<keyword evidence="1" id="KW-0677">Repeat</keyword>
<organism evidence="4 5">
    <name type="scientific">candidate division LCP-89 bacterium B3_LCP</name>
    <dbReference type="NCBI Taxonomy" id="2012998"/>
    <lineage>
        <taxon>Bacteria</taxon>
        <taxon>Pseudomonadati</taxon>
        <taxon>Bacteria division LCP-89</taxon>
    </lineage>
</organism>
<dbReference type="SMART" id="SM00028">
    <property type="entry name" value="TPR"/>
    <property type="match status" value="3"/>
</dbReference>
<evidence type="ECO:0000313" key="4">
    <source>
        <dbReference type="EMBL" id="TKJ36904.1"/>
    </source>
</evidence>
<protein>
    <submittedName>
        <fullName evidence="4">Uncharacterized protein</fullName>
    </submittedName>
</protein>
<evidence type="ECO:0000313" key="5">
    <source>
        <dbReference type="Proteomes" id="UP000319619"/>
    </source>
</evidence>
<gene>
    <name evidence="4" type="ORF">CEE37_14410</name>
</gene>